<keyword evidence="7" id="KW-0238">DNA-binding</keyword>
<dbReference type="GO" id="GO:0046983">
    <property type="term" value="F:protein dimerization activity"/>
    <property type="evidence" value="ECO:0007669"/>
    <property type="project" value="InterPro"/>
</dbReference>
<protein>
    <submittedName>
        <fullName evidence="13">Putative transposase</fullName>
    </submittedName>
</protein>
<evidence type="ECO:0000256" key="10">
    <source>
        <dbReference type="PROSITE-ProRule" id="PRU00027"/>
    </source>
</evidence>
<dbReference type="InterPro" id="IPR012337">
    <property type="entry name" value="RNaseH-like_sf"/>
</dbReference>
<evidence type="ECO:0000256" key="3">
    <source>
        <dbReference type="ARBA" id="ARBA00022723"/>
    </source>
</evidence>
<proteinExistence type="predicted"/>
<evidence type="ECO:0000256" key="7">
    <source>
        <dbReference type="ARBA" id="ARBA00023125"/>
    </source>
</evidence>
<dbReference type="GO" id="GO:0005634">
    <property type="term" value="C:nucleus"/>
    <property type="evidence" value="ECO:0007669"/>
    <property type="project" value="UniProtKB-SubCell"/>
</dbReference>
<dbReference type="InterPro" id="IPR003656">
    <property type="entry name" value="Znf_BED"/>
</dbReference>
<dbReference type="PANTHER" id="PTHR46481">
    <property type="entry name" value="ZINC FINGER BED DOMAIN-CONTAINING PROTEIN 4"/>
    <property type="match status" value="1"/>
</dbReference>
<evidence type="ECO:0000256" key="2">
    <source>
        <dbReference type="ARBA" id="ARBA00011738"/>
    </source>
</evidence>
<keyword evidence="3" id="KW-0479">Metal-binding</keyword>
<dbReference type="InterPro" id="IPR008906">
    <property type="entry name" value="HATC_C_dom"/>
</dbReference>
<evidence type="ECO:0000256" key="5">
    <source>
        <dbReference type="ARBA" id="ARBA00022833"/>
    </source>
</evidence>
<evidence type="ECO:0000256" key="8">
    <source>
        <dbReference type="ARBA" id="ARBA00023163"/>
    </source>
</evidence>
<feature type="domain" description="BED-type" evidence="12">
    <location>
        <begin position="83"/>
        <end position="142"/>
    </location>
</feature>
<accession>I6M4T0</accession>
<dbReference type="GO" id="GO:0003677">
    <property type="term" value="F:DNA binding"/>
    <property type="evidence" value="ECO:0007669"/>
    <property type="project" value="UniProtKB-KW"/>
</dbReference>
<dbReference type="EMBL" id="HM596856">
    <property type="protein sequence ID" value="AEJ07906.1"/>
    <property type="molecule type" value="Genomic_DNA"/>
</dbReference>
<comment type="subcellular location">
    <subcellularLocation>
        <location evidence="1">Nucleus</location>
    </subcellularLocation>
</comment>
<evidence type="ECO:0000256" key="6">
    <source>
        <dbReference type="ARBA" id="ARBA00023015"/>
    </source>
</evidence>
<feature type="region of interest" description="Disordered" evidence="11">
    <location>
        <begin position="48"/>
        <end position="82"/>
    </location>
</feature>
<evidence type="ECO:0000313" key="13">
    <source>
        <dbReference type="EMBL" id="AEJ07906.1"/>
    </source>
</evidence>
<evidence type="ECO:0000256" key="9">
    <source>
        <dbReference type="ARBA" id="ARBA00023242"/>
    </source>
</evidence>
<evidence type="ECO:0000259" key="12">
    <source>
        <dbReference type="PROSITE" id="PS50808"/>
    </source>
</evidence>
<dbReference type="PROSITE" id="PS50808">
    <property type="entry name" value="ZF_BED"/>
    <property type="match status" value="1"/>
</dbReference>
<dbReference type="AlphaFoldDB" id="I6M4T0"/>
<keyword evidence="9" id="KW-0539">Nucleus</keyword>
<keyword evidence="8" id="KW-0804">Transcription</keyword>
<evidence type="ECO:0000256" key="11">
    <source>
        <dbReference type="SAM" id="MobiDB-lite"/>
    </source>
</evidence>
<sequence>MADDDDVNSVTGNDDLRAAGLVPDDEDDIQADAAALLGIDLTSAPVDLSSNPTNAGGGPATATDTPVGSTSTDGGTGTSSVGKRKSTVWVDFDEVFEKVNGSNVRIDAICRMCKTRLSARSSAGTGHLLRHQKACRKKVDPIFADGSLHNWEYDPIFARTELCRLIARLDLPLGIGESQAWEDYIARAHNPRFTKVSRQTTTRDLLKLFTERRNVLINSVLPATSSVALTSDIWSGNAKEDYISVVCHYVNADWELQKKVIGLRLIEVRHTGQNIAERIGVVVEEFCLVDKIFSITLDNASSNSKAMDTLTPLFAGYLGPDPSSNYTLMHQRCACHIINLIVKSGMKRLKPFLEDFRTAINFLNASNSRIATFKEYCLARGVRPRKFGLDMDVRWNSTYLMLKHLVPYKTVFSVFINSHYESQLLPPNHWYVAEKILEFLELYYDSTVVLSGVYYPTSPLVLHHILEIASHLKACERDLNLRTIVFPMQLKFLKYWSDIPLLYSYAFILDPRAKMRGFFNVLHLLGECTGCEYSTYYADVKNELYKLFTKYETKFGAVRAQRAAQPSIHTGKRKQAWGRIFGDSSSGVVGPPPSSTPSASSSSAICELLAYLDSDNVTSYEDDFDILLWWRDHKLTYPVLSIMARDIMSVPVSTVSSESCFSLTERIIEERRRRLLPENVEMLTCLKDWELGEKREQHAVDNPELEDSFQNLFLDEDEPVAA</sequence>
<dbReference type="SMART" id="SM00614">
    <property type="entry name" value="ZnF_BED"/>
    <property type="match status" value="1"/>
</dbReference>
<comment type="subunit">
    <text evidence="2">Homodimer.</text>
</comment>
<dbReference type="PANTHER" id="PTHR46481:SF10">
    <property type="entry name" value="ZINC FINGER BED DOMAIN-CONTAINING PROTEIN 39"/>
    <property type="match status" value="1"/>
</dbReference>
<dbReference type="Pfam" id="PF05699">
    <property type="entry name" value="Dimer_Tnp_hAT"/>
    <property type="match status" value="1"/>
</dbReference>
<reference evidence="13" key="1">
    <citation type="journal article" date="2012" name="Plant J.">
        <title>Dynamic evolution of bz orthologous regions in the Andropogoneae and other grasses.</title>
        <authorList>
            <person name="Wang Q."/>
            <person name="Dooner H.K."/>
        </authorList>
    </citation>
    <scope>NUCLEOTIDE SEQUENCE</scope>
</reference>
<organism evidence="13">
    <name type="scientific">Zea luxurians</name>
    <name type="common">Guatemalan teosinte</name>
    <name type="synonym">Euchlaena luxurians</name>
    <dbReference type="NCBI Taxonomy" id="15945"/>
    <lineage>
        <taxon>Eukaryota</taxon>
        <taxon>Viridiplantae</taxon>
        <taxon>Streptophyta</taxon>
        <taxon>Embryophyta</taxon>
        <taxon>Tracheophyta</taxon>
        <taxon>Spermatophyta</taxon>
        <taxon>Magnoliopsida</taxon>
        <taxon>Liliopsida</taxon>
        <taxon>Poales</taxon>
        <taxon>Poaceae</taxon>
        <taxon>PACMAD clade</taxon>
        <taxon>Panicoideae</taxon>
        <taxon>Andropogonodae</taxon>
        <taxon>Andropogoneae</taxon>
        <taxon>Tripsacinae</taxon>
        <taxon>Zea</taxon>
    </lineage>
</organism>
<dbReference type="SUPFAM" id="SSF53098">
    <property type="entry name" value="Ribonuclease H-like"/>
    <property type="match status" value="1"/>
</dbReference>
<feature type="region of interest" description="Disordered" evidence="11">
    <location>
        <begin position="1"/>
        <end position="25"/>
    </location>
</feature>
<keyword evidence="6" id="KW-0805">Transcription regulation</keyword>
<dbReference type="GO" id="GO:0008270">
    <property type="term" value="F:zinc ion binding"/>
    <property type="evidence" value="ECO:0007669"/>
    <property type="project" value="UniProtKB-KW"/>
</dbReference>
<keyword evidence="4 10" id="KW-0863">Zinc-finger</keyword>
<feature type="compositionally biased region" description="Low complexity" evidence="11">
    <location>
        <begin position="63"/>
        <end position="81"/>
    </location>
</feature>
<dbReference type="Pfam" id="PF14372">
    <property type="entry name" value="hAT-like_RNase-H"/>
    <property type="match status" value="1"/>
</dbReference>
<keyword evidence="5" id="KW-0862">Zinc</keyword>
<dbReference type="InterPro" id="IPR025525">
    <property type="entry name" value="hAT-like_transposase_RNase-H"/>
</dbReference>
<evidence type="ECO:0000256" key="1">
    <source>
        <dbReference type="ARBA" id="ARBA00004123"/>
    </source>
</evidence>
<dbReference type="InterPro" id="IPR052035">
    <property type="entry name" value="ZnF_BED_domain_contain"/>
</dbReference>
<name>I6M4T0_ZEALU</name>
<evidence type="ECO:0000256" key="4">
    <source>
        <dbReference type="ARBA" id="ARBA00022771"/>
    </source>
</evidence>